<keyword evidence="5 8" id="KW-1278">Translocase</keyword>
<dbReference type="GO" id="GO:0016655">
    <property type="term" value="F:oxidoreductase activity, acting on NAD(P)H, quinone or similar compound as acceptor"/>
    <property type="evidence" value="ECO:0007669"/>
    <property type="project" value="UniProtKB-UniRule"/>
</dbReference>
<reference evidence="9 10" key="1">
    <citation type="journal article" date="2021" name="Int. J. Syst. Evol. Microbiol.">
        <title>Amazonocrinis nigriterrae gen. nov., sp. nov., Atlanticothrix silvestris gen. nov., sp. nov. and Dendronalium phyllosphericum gen. nov., sp. nov., nostocacean cyanobacteria from Brazilian environments.</title>
        <authorList>
            <person name="Alvarenga D.O."/>
            <person name="Andreote A.P.D."/>
            <person name="Branco L.H.Z."/>
            <person name="Delbaje E."/>
            <person name="Cruz R.B."/>
            <person name="Varani A.M."/>
            <person name="Fiore M.F."/>
        </authorList>
    </citation>
    <scope>NUCLEOTIDE SEQUENCE [LARGE SCALE GENOMIC DNA]</scope>
    <source>
        <strain evidence="9 10">CENA369</strain>
    </source>
</reference>
<evidence type="ECO:0000256" key="4">
    <source>
        <dbReference type="ARBA" id="ARBA00022957"/>
    </source>
</evidence>
<comment type="function">
    <text evidence="8">NDH-1 shuttles electrons from an unknown electron donor, via FMN and iron-sulfur (Fe-S) centers, to quinones in the respiratory and/or the photosynthetic chain. The immediate electron acceptor for the enzyme in this species is believed to be plastoquinone. Couples the redox reaction to proton translocation, and thus conserves the redox energy in a proton gradient. Cyanobacterial NDH-1 also plays a role in inorganic carbon-concentration.</text>
</comment>
<protein>
    <recommendedName>
        <fullName evidence="8">NAD(P)H-quinone oxidoreductase subunit N</fullName>
        <ecNumber evidence="8">7.1.1.-</ecNumber>
    </recommendedName>
    <alternativeName>
        <fullName evidence="8">NAD(P)H dehydrogenase I subunit N</fullName>
        <shortName evidence="8">NDH-1 subunit N</shortName>
        <shortName evidence="8">NDH-N</shortName>
    </alternativeName>
</protein>
<keyword evidence="7 8" id="KW-0472">Membrane</keyword>
<sequence>MALITTGNGLIRDLEKFGSVGVYVPLEGGFEGRYQRRLRAAGYTTLHITARGLGDVAAYLTGVHGVRPPHLGKKSTGSGAAVGYVYYLPPLVTYQLEQLPPKSKGLVLWIIEGHILSDQEVEFLATLPSLEPRVKVVVERGGDRAFRWQPLTKTFSASYQAG</sequence>
<evidence type="ECO:0000313" key="9">
    <source>
        <dbReference type="EMBL" id="MBH8576515.1"/>
    </source>
</evidence>
<comment type="subcellular location">
    <subcellularLocation>
        <location evidence="8">Cellular thylakoid membrane</location>
        <topology evidence="8">Peripheral membrane protein</topology>
        <orientation evidence="8">Cytoplasmic side</orientation>
    </subcellularLocation>
</comment>
<evidence type="ECO:0000256" key="5">
    <source>
        <dbReference type="ARBA" id="ARBA00022967"/>
    </source>
</evidence>
<keyword evidence="1 8" id="KW-0813">Transport</keyword>
<keyword evidence="2 8" id="KW-0874">Quinone</keyword>
<evidence type="ECO:0000256" key="3">
    <source>
        <dbReference type="ARBA" id="ARBA00022857"/>
    </source>
</evidence>
<gene>
    <name evidence="8" type="primary">ndhN</name>
    <name evidence="9" type="ORF">I8752_26700</name>
</gene>
<comment type="caution">
    <text evidence="9">The sequence shown here is derived from an EMBL/GenBank/DDBJ whole genome shotgun (WGS) entry which is preliminary data.</text>
</comment>
<dbReference type="HAMAP" id="MF_01353">
    <property type="entry name" value="NDH1_NDH1N"/>
    <property type="match status" value="1"/>
</dbReference>
<dbReference type="Proteomes" id="UP000662314">
    <property type="component" value="Unassembled WGS sequence"/>
</dbReference>
<evidence type="ECO:0000313" key="10">
    <source>
        <dbReference type="Proteomes" id="UP000662314"/>
    </source>
</evidence>
<dbReference type="EC" id="7.1.1.-" evidence="8"/>
<accession>A0A8J7ICW3</accession>
<evidence type="ECO:0000256" key="6">
    <source>
        <dbReference type="ARBA" id="ARBA00023027"/>
    </source>
</evidence>
<dbReference type="EMBL" id="JAECZA010000232">
    <property type="protein sequence ID" value="MBH8576515.1"/>
    <property type="molecule type" value="Genomic_DNA"/>
</dbReference>
<keyword evidence="6 8" id="KW-0520">NAD</keyword>
<comment type="catalytic activity">
    <reaction evidence="8">
        <text>a plastoquinone + NADPH + (n+1) H(+)(in) = a plastoquinol + NADP(+) + n H(+)(out)</text>
        <dbReference type="Rhea" id="RHEA:42612"/>
        <dbReference type="Rhea" id="RHEA-COMP:9561"/>
        <dbReference type="Rhea" id="RHEA-COMP:9562"/>
        <dbReference type="ChEBI" id="CHEBI:15378"/>
        <dbReference type="ChEBI" id="CHEBI:17757"/>
        <dbReference type="ChEBI" id="CHEBI:57783"/>
        <dbReference type="ChEBI" id="CHEBI:58349"/>
        <dbReference type="ChEBI" id="CHEBI:62192"/>
    </reaction>
</comment>
<keyword evidence="10" id="KW-1185">Reference proteome</keyword>
<dbReference type="PANTHER" id="PTHR35515:SF1">
    <property type="entry name" value="NAD(P)H-QUINONE OXIDOREDUCTASE SUBUNIT N, CHLOROPLASTIC"/>
    <property type="match status" value="1"/>
</dbReference>
<dbReference type="PANTHER" id="PTHR35515">
    <property type="entry name" value="NAD(P)H-QUINONE OXIDOREDUCTASE SUBUNIT N, CHLOROPLASTIC"/>
    <property type="match status" value="1"/>
</dbReference>
<dbReference type="GO" id="GO:0048038">
    <property type="term" value="F:quinone binding"/>
    <property type="evidence" value="ECO:0007669"/>
    <property type="project" value="UniProtKB-KW"/>
</dbReference>
<evidence type="ECO:0000256" key="1">
    <source>
        <dbReference type="ARBA" id="ARBA00022448"/>
    </source>
</evidence>
<comment type="similarity">
    <text evidence="8">Belongs to the complex I NdhN subunit family.</text>
</comment>
<comment type="catalytic activity">
    <reaction evidence="8">
        <text>a plastoquinone + NADH + (n+1) H(+)(in) = a plastoquinol + NAD(+) + n H(+)(out)</text>
        <dbReference type="Rhea" id="RHEA:42608"/>
        <dbReference type="Rhea" id="RHEA-COMP:9561"/>
        <dbReference type="Rhea" id="RHEA-COMP:9562"/>
        <dbReference type="ChEBI" id="CHEBI:15378"/>
        <dbReference type="ChEBI" id="CHEBI:17757"/>
        <dbReference type="ChEBI" id="CHEBI:57540"/>
        <dbReference type="ChEBI" id="CHEBI:57945"/>
        <dbReference type="ChEBI" id="CHEBI:62192"/>
    </reaction>
</comment>
<dbReference type="Pfam" id="PF11909">
    <property type="entry name" value="NdhN"/>
    <property type="match status" value="1"/>
</dbReference>
<keyword evidence="8" id="KW-0793">Thylakoid</keyword>
<proteinExistence type="inferred from homology"/>
<organism evidence="9 10">
    <name type="scientific">Dendronalium phyllosphericum CENA369</name>
    <dbReference type="NCBI Taxonomy" id="1725256"/>
    <lineage>
        <taxon>Bacteria</taxon>
        <taxon>Bacillati</taxon>
        <taxon>Cyanobacteriota</taxon>
        <taxon>Cyanophyceae</taxon>
        <taxon>Nostocales</taxon>
        <taxon>Nostocaceae</taxon>
        <taxon>Dendronalium</taxon>
        <taxon>Dendronalium phyllosphericum</taxon>
    </lineage>
</organism>
<evidence type="ECO:0000256" key="7">
    <source>
        <dbReference type="ARBA" id="ARBA00023136"/>
    </source>
</evidence>
<evidence type="ECO:0000256" key="2">
    <source>
        <dbReference type="ARBA" id="ARBA00022719"/>
    </source>
</evidence>
<keyword evidence="4 8" id="KW-0618">Plastoquinone</keyword>
<dbReference type="GO" id="GO:0031676">
    <property type="term" value="C:plasma membrane-derived thylakoid membrane"/>
    <property type="evidence" value="ECO:0007669"/>
    <property type="project" value="UniProtKB-SubCell"/>
</dbReference>
<dbReference type="InterPro" id="IPR020874">
    <property type="entry name" value="NAD(P)H-quinone_OxRdtase_su_N"/>
</dbReference>
<keyword evidence="3 8" id="KW-0521">NADP</keyword>
<dbReference type="RefSeq" id="WP_214435244.1">
    <property type="nucleotide sequence ID" value="NZ_CAWPUQ010000160.1"/>
</dbReference>
<comment type="subunit">
    <text evidence="8">NDH-1 can be composed of about 15 different subunits; different subcomplexes with different compositions have been identified which probably have different functions.</text>
</comment>
<dbReference type="AlphaFoldDB" id="A0A8J7ICW3"/>
<name>A0A8J7ICW3_9NOST</name>
<evidence type="ECO:0000256" key="8">
    <source>
        <dbReference type="HAMAP-Rule" id="MF_01353"/>
    </source>
</evidence>